<accession>A0A8T2RUZ1</accession>
<reference evidence="2" key="1">
    <citation type="submission" date="2021-08" db="EMBL/GenBank/DDBJ databases">
        <title>WGS assembly of Ceratopteris richardii.</title>
        <authorList>
            <person name="Marchant D.B."/>
            <person name="Chen G."/>
            <person name="Jenkins J."/>
            <person name="Shu S."/>
            <person name="Leebens-Mack J."/>
            <person name="Grimwood J."/>
            <person name="Schmutz J."/>
            <person name="Soltis P."/>
            <person name="Soltis D."/>
            <person name="Chen Z.-H."/>
        </authorList>
    </citation>
    <scope>NUCLEOTIDE SEQUENCE</scope>
    <source>
        <strain evidence="2">Whitten #5841</strain>
        <tissue evidence="2">Leaf</tissue>
    </source>
</reference>
<sequence length="255" mass="28331">MENLAFFQNSPRLKRKSDKADDVLEPHGVHSSKKLRQEFGSTSQFDSYAPSFGEISVPEIEICSPNVKSGLSPEFDLLEQVPQADEADNERAIVLYKPVNSSIFTGGQSAGTQFYVNPSFWQSGFSGSSSILGNKEDYLPQMNTRRSSVKIVDLSEDNDESGHVQDNRLAVVPWVSASPMNVLASQNVLRSQAMPSDTSVTDTDNNADVEAMEEDESPMDYSNPNPVNSSASFLYEPWQQYRDPQPQYGSVMWSH</sequence>
<organism evidence="2 3">
    <name type="scientific">Ceratopteris richardii</name>
    <name type="common">Triangle waterfern</name>
    <dbReference type="NCBI Taxonomy" id="49495"/>
    <lineage>
        <taxon>Eukaryota</taxon>
        <taxon>Viridiplantae</taxon>
        <taxon>Streptophyta</taxon>
        <taxon>Embryophyta</taxon>
        <taxon>Tracheophyta</taxon>
        <taxon>Polypodiopsida</taxon>
        <taxon>Polypodiidae</taxon>
        <taxon>Polypodiales</taxon>
        <taxon>Pteridineae</taxon>
        <taxon>Pteridaceae</taxon>
        <taxon>Parkerioideae</taxon>
        <taxon>Ceratopteris</taxon>
    </lineage>
</organism>
<dbReference type="Proteomes" id="UP000825935">
    <property type="component" value="Chromosome 24"/>
</dbReference>
<gene>
    <name evidence="2" type="ORF">KP509_24G018400</name>
</gene>
<feature type="compositionally biased region" description="Polar residues" evidence="1">
    <location>
        <begin position="1"/>
        <end position="11"/>
    </location>
</feature>
<name>A0A8T2RUZ1_CERRI</name>
<dbReference type="AlphaFoldDB" id="A0A8T2RUZ1"/>
<evidence type="ECO:0000256" key="1">
    <source>
        <dbReference type="SAM" id="MobiDB-lite"/>
    </source>
</evidence>
<comment type="caution">
    <text evidence="2">The sequence shown here is derived from an EMBL/GenBank/DDBJ whole genome shotgun (WGS) entry which is preliminary data.</text>
</comment>
<dbReference type="OrthoDB" id="1937743at2759"/>
<dbReference type="EMBL" id="CM035429">
    <property type="protein sequence ID" value="KAH7299563.1"/>
    <property type="molecule type" value="Genomic_DNA"/>
</dbReference>
<feature type="region of interest" description="Disordered" evidence="1">
    <location>
        <begin position="1"/>
        <end position="36"/>
    </location>
</feature>
<proteinExistence type="predicted"/>
<feature type="compositionally biased region" description="Basic and acidic residues" evidence="1">
    <location>
        <begin position="18"/>
        <end position="28"/>
    </location>
</feature>
<protein>
    <submittedName>
        <fullName evidence="2">Uncharacterized protein</fullName>
    </submittedName>
</protein>
<evidence type="ECO:0000313" key="3">
    <source>
        <dbReference type="Proteomes" id="UP000825935"/>
    </source>
</evidence>
<evidence type="ECO:0000313" key="2">
    <source>
        <dbReference type="EMBL" id="KAH7299564.1"/>
    </source>
</evidence>
<dbReference type="PANTHER" id="PTHR35510">
    <property type="entry name" value="DBH-LIKE MONOOXYGENASE"/>
    <property type="match status" value="1"/>
</dbReference>
<keyword evidence="3" id="KW-1185">Reference proteome</keyword>
<dbReference type="EMBL" id="CM035429">
    <property type="protein sequence ID" value="KAH7299564.1"/>
    <property type="molecule type" value="Genomic_DNA"/>
</dbReference>
<dbReference type="PANTHER" id="PTHR35510:SF1">
    <property type="entry name" value="DBH-LIKE MONOOXYGENASE"/>
    <property type="match status" value="1"/>
</dbReference>